<dbReference type="Proteomes" id="UP001500305">
    <property type="component" value="Unassembled WGS sequence"/>
</dbReference>
<dbReference type="Gene3D" id="3.40.50.300">
    <property type="entry name" value="P-loop containing nucleotide triphosphate hydrolases"/>
    <property type="match status" value="1"/>
</dbReference>
<proteinExistence type="predicted"/>
<accession>A0ABN3EK92</accession>
<keyword evidence="1" id="KW-0418">Kinase</keyword>
<organism evidence="1 2">
    <name type="scientific">Kitasatospora cystarginea</name>
    <dbReference type="NCBI Taxonomy" id="58350"/>
    <lineage>
        <taxon>Bacteria</taxon>
        <taxon>Bacillati</taxon>
        <taxon>Actinomycetota</taxon>
        <taxon>Actinomycetes</taxon>
        <taxon>Kitasatosporales</taxon>
        <taxon>Streptomycetaceae</taxon>
        <taxon>Kitasatospora</taxon>
    </lineage>
</organism>
<keyword evidence="1" id="KW-0808">Transferase</keyword>
<dbReference type="EMBL" id="BAAATR010000025">
    <property type="protein sequence ID" value="GAA2260484.1"/>
    <property type="molecule type" value="Genomic_DNA"/>
</dbReference>
<reference evidence="1 2" key="1">
    <citation type="journal article" date="2019" name="Int. J. Syst. Evol. Microbiol.">
        <title>The Global Catalogue of Microorganisms (GCM) 10K type strain sequencing project: providing services to taxonomists for standard genome sequencing and annotation.</title>
        <authorList>
            <consortium name="The Broad Institute Genomics Platform"/>
            <consortium name="The Broad Institute Genome Sequencing Center for Infectious Disease"/>
            <person name="Wu L."/>
            <person name="Ma J."/>
        </authorList>
    </citation>
    <scope>NUCLEOTIDE SEQUENCE [LARGE SCALE GENOMIC DNA]</scope>
    <source>
        <strain evidence="1 2">JCM 7356</strain>
    </source>
</reference>
<gene>
    <name evidence="1" type="ORF">GCM10010430_50690</name>
</gene>
<protein>
    <submittedName>
        <fullName evidence="1">Kinase</fullName>
    </submittedName>
</protein>
<evidence type="ECO:0000313" key="1">
    <source>
        <dbReference type="EMBL" id="GAA2260484.1"/>
    </source>
</evidence>
<name>A0ABN3EK92_9ACTN</name>
<dbReference type="SUPFAM" id="SSF52540">
    <property type="entry name" value="P-loop containing nucleoside triphosphate hydrolases"/>
    <property type="match status" value="1"/>
</dbReference>
<sequence>MVLVGAEEVGGSVGRLCGGDGPGMTGNPETVLMVVRGPSGAGKSSVPARLRTAYGRGIAVVAQDVLRRTVLRERDVVGGANISLIDLVARHALDHGFHVVIEGVLAAERYGPMLSRLTADHRGRSHLYYLDVDFTETVRRHATRPQAAEFSPEDMAAWYQPRDLLPDGLEHVIGQHSALDETVERILADSVLTPPGWTPRP</sequence>
<evidence type="ECO:0000313" key="2">
    <source>
        <dbReference type="Proteomes" id="UP001500305"/>
    </source>
</evidence>
<dbReference type="InterPro" id="IPR027417">
    <property type="entry name" value="P-loop_NTPase"/>
</dbReference>
<keyword evidence="2" id="KW-1185">Reference proteome</keyword>
<comment type="caution">
    <text evidence="1">The sequence shown here is derived from an EMBL/GenBank/DDBJ whole genome shotgun (WGS) entry which is preliminary data.</text>
</comment>
<dbReference type="GO" id="GO:0016301">
    <property type="term" value="F:kinase activity"/>
    <property type="evidence" value="ECO:0007669"/>
    <property type="project" value="UniProtKB-KW"/>
</dbReference>